<dbReference type="SMART" id="SM00287">
    <property type="entry name" value="SH3b"/>
    <property type="match status" value="5"/>
</dbReference>
<feature type="domain" description="SH3b" evidence="2">
    <location>
        <begin position="300"/>
        <end position="363"/>
    </location>
</feature>
<dbReference type="AlphaFoldDB" id="A0A9D0ZKQ0"/>
<dbReference type="PANTHER" id="PTHR34408:SF1">
    <property type="entry name" value="GLYCOSYL HYDROLASE FAMILY 19 DOMAIN-CONTAINING PROTEIN HI_1415"/>
    <property type="match status" value="1"/>
</dbReference>
<accession>A0A9D0ZKQ0</accession>
<feature type="domain" description="SH3b" evidence="2">
    <location>
        <begin position="221"/>
        <end position="284"/>
    </location>
</feature>
<feature type="chain" id="PRO_5039028393" evidence="1">
    <location>
        <begin position="25"/>
        <end position="449"/>
    </location>
</feature>
<sequence>MRFRKLLAMLLALTLILGISAPFAQGVLAEPASDEEVGWADIDGFAIVIADETLNLRAEPSTSAERIAQMPRGAVVIVVEWGNPWSLVIYAEQTSATEMEVFAGFAMSEYLSLYEEPVEVPDEPGWSGEEVTATVIAEKSLYLREEPSTSARVTATMLRGETVSVVERGDTWSLVIYLEEVNDTQFDVHIGYCMNEFLQFSDESTEDPSQPEDPNWPDTDEATAIVIAENSLNLRTQPVSSATVVTRIPRGATVTVLSKGETWSQVRYGSQSGYCMNEFLQFSDGGSTEAPDDPDWSDGEGTATVIAENSLNLRTQPVSSATVVTRIPRGATVTVLSKGETWSQVRYGSQSGYCMNEFLRFEGDPVEPEQPGDDSDEPGWADIEGEATVIAENSLNLRTQPASSATVVARIPRGATVTVLERGDTWSFVYYGNKTGYCMNEFLSFVDAA</sequence>
<evidence type="ECO:0000313" key="4">
    <source>
        <dbReference type="Proteomes" id="UP000824260"/>
    </source>
</evidence>
<evidence type="ECO:0000259" key="2">
    <source>
        <dbReference type="PROSITE" id="PS51781"/>
    </source>
</evidence>
<evidence type="ECO:0000313" key="3">
    <source>
        <dbReference type="EMBL" id="HIQ82044.1"/>
    </source>
</evidence>
<dbReference type="Pfam" id="PF08239">
    <property type="entry name" value="SH3_3"/>
    <property type="match status" value="5"/>
</dbReference>
<proteinExistence type="predicted"/>
<evidence type="ECO:0000256" key="1">
    <source>
        <dbReference type="SAM" id="SignalP"/>
    </source>
</evidence>
<dbReference type="Gene3D" id="2.30.30.40">
    <property type="entry name" value="SH3 Domains"/>
    <property type="match status" value="5"/>
</dbReference>
<dbReference type="PANTHER" id="PTHR34408">
    <property type="entry name" value="FAMILY PROTEIN, PUTATIVE-RELATED"/>
    <property type="match status" value="1"/>
</dbReference>
<dbReference type="Proteomes" id="UP000824260">
    <property type="component" value="Unassembled WGS sequence"/>
</dbReference>
<feature type="signal peptide" evidence="1">
    <location>
        <begin position="1"/>
        <end position="24"/>
    </location>
</feature>
<keyword evidence="1" id="KW-0732">Signal</keyword>
<name>A0A9D0ZKQ0_9FIRM</name>
<protein>
    <submittedName>
        <fullName evidence="3">SH3 domain-containing protein</fullName>
    </submittedName>
</protein>
<reference evidence="3" key="1">
    <citation type="submission" date="2020-10" db="EMBL/GenBank/DDBJ databases">
        <authorList>
            <person name="Gilroy R."/>
        </authorList>
    </citation>
    <scope>NUCLEOTIDE SEQUENCE</scope>
    <source>
        <strain evidence="3">ChiSjej6B24-2974</strain>
    </source>
</reference>
<comment type="caution">
    <text evidence="3">The sequence shown here is derived from an EMBL/GenBank/DDBJ whole genome shotgun (WGS) entry which is preliminary data.</text>
</comment>
<dbReference type="EMBL" id="DVFZ01000033">
    <property type="protein sequence ID" value="HIQ82044.1"/>
    <property type="molecule type" value="Genomic_DNA"/>
</dbReference>
<organism evidence="3 4">
    <name type="scientific">Candidatus Pullichristensenella stercorigallinarum</name>
    <dbReference type="NCBI Taxonomy" id="2840909"/>
    <lineage>
        <taxon>Bacteria</taxon>
        <taxon>Bacillati</taxon>
        <taxon>Bacillota</taxon>
        <taxon>Clostridia</taxon>
        <taxon>Candidatus Pullichristensenella</taxon>
    </lineage>
</organism>
<dbReference type="InterPro" id="IPR003646">
    <property type="entry name" value="SH3-like_bac-type"/>
</dbReference>
<feature type="domain" description="SH3b" evidence="2">
    <location>
        <begin position="384"/>
        <end position="447"/>
    </location>
</feature>
<reference evidence="3" key="2">
    <citation type="journal article" date="2021" name="PeerJ">
        <title>Extensive microbial diversity within the chicken gut microbiome revealed by metagenomics and culture.</title>
        <authorList>
            <person name="Gilroy R."/>
            <person name="Ravi A."/>
            <person name="Getino M."/>
            <person name="Pursley I."/>
            <person name="Horton D.L."/>
            <person name="Alikhan N.F."/>
            <person name="Baker D."/>
            <person name="Gharbi K."/>
            <person name="Hall N."/>
            <person name="Watson M."/>
            <person name="Adriaenssens E.M."/>
            <person name="Foster-Nyarko E."/>
            <person name="Jarju S."/>
            <person name="Secka A."/>
            <person name="Antonio M."/>
            <person name="Oren A."/>
            <person name="Chaudhuri R.R."/>
            <person name="La Ragione R."/>
            <person name="Hildebrand F."/>
            <person name="Pallen M.J."/>
        </authorList>
    </citation>
    <scope>NUCLEOTIDE SEQUENCE</scope>
    <source>
        <strain evidence="3">ChiSjej6B24-2974</strain>
    </source>
</reference>
<dbReference type="InterPro" id="IPR052354">
    <property type="entry name" value="Cell_Wall_Dynamics_Protein"/>
</dbReference>
<dbReference type="PROSITE" id="PS51781">
    <property type="entry name" value="SH3B"/>
    <property type="match status" value="3"/>
</dbReference>
<gene>
    <name evidence="3" type="ORF">IAA52_02960</name>
</gene>